<keyword evidence="8 14" id="KW-0963">Cytoplasm</keyword>
<dbReference type="EC" id="3.1.26.4" evidence="6 14"/>
<comment type="cofactor">
    <cofactor evidence="2">
        <name>Mg(2+)</name>
        <dbReference type="ChEBI" id="CHEBI:18420"/>
    </cofactor>
</comment>
<dbReference type="EMBL" id="JADBEL010000002">
    <property type="protein sequence ID" value="MBE1553481.1"/>
    <property type="molecule type" value="Genomic_DNA"/>
</dbReference>
<evidence type="ECO:0000256" key="8">
    <source>
        <dbReference type="ARBA" id="ARBA00022490"/>
    </source>
</evidence>
<evidence type="ECO:0000256" key="7">
    <source>
        <dbReference type="ARBA" id="ARBA00019179"/>
    </source>
</evidence>
<comment type="caution">
    <text evidence="18">The sequence shown here is derived from an EMBL/GenBank/DDBJ whole genome shotgun (WGS) entry which is preliminary data.</text>
</comment>
<evidence type="ECO:0000256" key="13">
    <source>
        <dbReference type="ARBA" id="ARBA00023211"/>
    </source>
</evidence>
<evidence type="ECO:0000313" key="19">
    <source>
        <dbReference type="Proteomes" id="UP000658225"/>
    </source>
</evidence>
<gene>
    <name evidence="14" type="primary">rnhB</name>
    <name evidence="18" type="ORF">H4683_000555</name>
</gene>
<keyword evidence="13 14" id="KW-0464">Manganese</keyword>
<evidence type="ECO:0000256" key="14">
    <source>
        <dbReference type="HAMAP-Rule" id="MF_00052"/>
    </source>
</evidence>
<dbReference type="CDD" id="cd07182">
    <property type="entry name" value="RNase_HII_bacteria_HII_like"/>
    <property type="match status" value="1"/>
</dbReference>
<dbReference type="GO" id="GO:0003723">
    <property type="term" value="F:RNA binding"/>
    <property type="evidence" value="ECO:0007669"/>
    <property type="project" value="UniProtKB-UniRule"/>
</dbReference>
<comment type="function">
    <text evidence="3 14 16">Endonuclease that specifically degrades the RNA of RNA-DNA hybrids.</text>
</comment>
<evidence type="ECO:0000256" key="11">
    <source>
        <dbReference type="ARBA" id="ARBA00022759"/>
    </source>
</evidence>
<dbReference type="NCBIfam" id="NF000594">
    <property type="entry name" value="PRK00015.1-1"/>
    <property type="match status" value="1"/>
</dbReference>
<dbReference type="SUPFAM" id="SSF53098">
    <property type="entry name" value="Ribonuclease H-like"/>
    <property type="match status" value="1"/>
</dbReference>
<keyword evidence="11 14" id="KW-0255">Endonuclease</keyword>
<dbReference type="NCBIfam" id="NF000595">
    <property type="entry name" value="PRK00015.1-3"/>
    <property type="match status" value="1"/>
</dbReference>
<dbReference type="InterPro" id="IPR001352">
    <property type="entry name" value="RNase_HII/HIII"/>
</dbReference>
<evidence type="ECO:0000256" key="16">
    <source>
        <dbReference type="RuleBase" id="RU003515"/>
    </source>
</evidence>
<name>A0A927MLM8_9BACL</name>
<feature type="binding site" evidence="14 15">
    <location>
        <position position="78"/>
    </location>
    <ligand>
        <name>a divalent metal cation</name>
        <dbReference type="ChEBI" id="CHEBI:60240"/>
    </ligand>
</feature>
<dbReference type="GO" id="GO:0005737">
    <property type="term" value="C:cytoplasm"/>
    <property type="evidence" value="ECO:0007669"/>
    <property type="project" value="UniProtKB-SubCell"/>
</dbReference>
<feature type="binding site" evidence="14 15">
    <location>
        <position position="171"/>
    </location>
    <ligand>
        <name>a divalent metal cation</name>
        <dbReference type="ChEBI" id="CHEBI:60240"/>
    </ligand>
</feature>
<accession>A0A927MLM8</accession>
<organism evidence="18 19">
    <name type="scientific">Sporosarcina limicola</name>
    <dbReference type="NCBI Taxonomy" id="34101"/>
    <lineage>
        <taxon>Bacteria</taxon>
        <taxon>Bacillati</taxon>
        <taxon>Bacillota</taxon>
        <taxon>Bacilli</taxon>
        <taxon>Bacillales</taxon>
        <taxon>Caryophanaceae</taxon>
        <taxon>Sporosarcina</taxon>
    </lineage>
</organism>
<protein>
    <recommendedName>
        <fullName evidence="7 14">Ribonuclease HII</fullName>
        <shortName evidence="14">RNase HII</shortName>
        <ecNumber evidence="6 14">3.1.26.4</ecNumber>
    </recommendedName>
</protein>
<dbReference type="InterPro" id="IPR022898">
    <property type="entry name" value="RNase_HII"/>
</dbReference>
<feature type="binding site" evidence="14 15">
    <location>
        <position position="79"/>
    </location>
    <ligand>
        <name>a divalent metal cation</name>
        <dbReference type="ChEBI" id="CHEBI:60240"/>
    </ligand>
</feature>
<evidence type="ECO:0000256" key="5">
    <source>
        <dbReference type="ARBA" id="ARBA00007383"/>
    </source>
</evidence>
<evidence type="ECO:0000256" key="6">
    <source>
        <dbReference type="ARBA" id="ARBA00012180"/>
    </source>
</evidence>
<dbReference type="PROSITE" id="PS51975">
    <property type="entry name" value="RNASE_H_2"/>
    <property type="match status" value="1"/>
</dbReference>
<feature type="domain" description="RNase H type-2" evidence="17">
    <location>
        <begin position="72"/>
        <end position="261"/>
    </location>
</feature>
<dbReference type="GO" id="GO:0006298">
    <property type="term" value="P:mismatch repair"/>
    <property type="evidence" value="ECO:0007669"/>
    <property type="project" value="TreeGrafter"/>
</dbReference>
<comment type="similarity">
    <text evidence="5 14 16">Belongs to the RNase HII family.</text>
</comment>
<evidence type="ECO:0000313" key="18">
    <source>
        <dbReference type="EMBL" id="MBE1553481.1"/>
    </source>
</evidence>
<evidence type="ECO:0000259" key="17">
    <source>
        <dbReference type="PROSITE" id="PS51975"/>
    </source>
</evidence>
<dbReference type="FunFam" id="3.30.420.10:FF:000006">
    <property type="entry name" value="Ribonuclease HII"/>
    <property type="match status" value="1"/>
</dbReference>
<sequence>MIQIKTVKDIVEMLQTVEEPGPWLEKLETDHRTGVKNALIRWRRQYDKRKAIEKAHMTKRAFDISHAPFEGAMVAGVDEAGRGPLAGPVVTAAVILPQKTPGLIGLDDSKNIPKAERERLAKEIRNVAIAYSAHIQTVEKIDELNIYAATRDSMEQVVKALSVRPDFVIVDAMVLDTDCPTESVVKGDAKSLAVAAASIIAKTTRDALMDELHIDFPVYNFKQNAGYGTAEHVKALQKYGPCEHHRTSFEPVKSMVAERGRDN</sequence>
<evidence type="ECO:0000256" key="12">
    <source>
        <dbReference type="ARBA" id="ARBA00022801"/>
    </source>
</evidence>
<proteinExistence type="inferred from homology"/>
<comment type="cofactor">
    <cofactor evidence="14 15">
        <name>Mn(2+)</name>
        <dbReference type="ChEBI" id="CHEBI:29035"/>
    </cofactor>
    <cofactor evidence="14 15">
        <name>Mg(2+)</name>
        <dbReference type="ChEBI" id="CHEBI:18420"/>
    </cofactor>
    <text evidence="14 15">Manganese or magnesium. Binds 1 divalent metal ion per monomer in the absence of substrate. May bind a second metal ion after substrate binding.</text>
</comment>
<evidence type="ECO:0000256" key="10">
    <source>
        <dbReference type="ARBA" id="ARBA00022723"/>
    </source>
</evidence>
<dbReference type="PANTHER" id="PTHR10954:SF18">
    <property type="entry name" value="RIBONUCLEASE HII"/>
    <property type="match status" value="1"/>
</dbReference>
<dbReference type="GO" id="GO:0043137">
    <property type="term" value="P:DNA replication, removal of RNA primer"/>
    <property type="evidence" value="ECO:0007669"/>
    <property type="project" value="TreeGrafter"/>
</dbReference>
<dbReference type="InterPro" id="IPR012337">
    <property type="entry name" value="RNaseH-like_sf"/>
</dbReference>
<dbReference type="RefSeq" id="WP_338062378.1">
    <property type="nucleotide sequence ID" value="NZ_JADBEL010000002.1"/>
</dbReference>
<dbReference type="HAMAP" id="MF_00052_B">
    <property type="entry name" value="RNase_HII_B"/>
    <property type="match status" value="1"/>
</dbReference>
<evidence type="ECO:0000256" key="2">
    <source>
        <dbReference type="ARBA" id="ARBA00001946"/>
    </source>
</evidence>
<keyword evidence="9 14" id="KW-0540">Nuclease</keyword>
<evidence type="ECO:0000256" key="1">
    <source>
        <dbReference type="ARBA" id="ARBA00000077"/>
    </source>
</evidence>
<dbReference type="Gene3D" id="3.30.420.10">
    <property type="entry name" value="Ribonuclease H-like superfamily/Ribonuclease H"/>
    <property type="match status" value="1"/>
</dbReference>
<reference evidence="18" key="1">
    <citation type="submission" date="2020-10" db="EMBL/GenBank/DDBJ databases">
        <title>Genomic Encyclopedia of Type Strains, Phase IV (KMG-IV): sequencing the most valuable type-strain genomes for metagenomic binning, comparative biology and taxonomic classification.</title>
        <authorList>
            <person name="Goeker M."/>
        </authorList>
    </citation>
    <scope>NUCLEOTIDE SEQUENCE</scope>
    <source>
        <strain evidence="18">DSM 13886</strain>
    </source>
</reference>
<keyword evidence="10 14" id="KW-0479">Metal-binding</keyword>
<keyword evidence="12 14" id="KW-0378">Hydrolase</keyword>
<dbReference type="PANTHER" id="PTHR10954">
    <property type="entry name" value="RIBONUCLEASE H2 SUBUNIT A"/>
    <property type="match status" value="1"/>
</dbReference>
<dbReference type="GO" id="GO:0004523">
    <property type="term" value="F:RNA-DNA hybrid ribonuclease activity"/>
    <property type="evidence" value="ECO:0007669"/>
    <property type="project" value="UniProtKB-UniRule"/>
</dbReference>
<dbReference type="InterPro" id="IPR024567">
    <property type="entry name" value="RNase_HII/HIII_dom"/>
</dbReference>
<dbReference type="Proteomes" id="UP000658225">
    <property type="component" value="Unassembled WGS sequence"/>
</dbReference>
<dbReference type="AlphaFoldDB" id="A0A927MLM8"/>
<evidence type="ECO:0000256" key="15">
    <source>
        <dbReference type="PROSITE-ProRule" id="PRU01319"/>
    </source>
</evidence>
<dbReference type="GO" id="GO:0030145">
    <property type="term" value="F:manganese ion binding"/>
    <property type="evidence" value="ECO:0007669"/>
    <property type="project" value="UniProtKB-UniRule"/>
</dbReference>
<comment type="catalytic activity">
    <reaction evidence="1 14 15 16">
        <text>Endonucleolytic cleavage to 5'-phosphomonoester.</text>
        <dbReference type="EC" id="3.1.26.4"/>
    </reaction>
</comment>
<keyword evidence="19" id="KW-1185">Reference proteome</keyword>
<evidence type="ECO:0000256" key="4">
    <source>
        <dbReference type="ARBA" id="ARBA00004496"/>
    </source>
</evidence>
<dbReference type="InterPro" id="IPR036397">
    <property type="entry name" value="RNaseH_sf"/>
</dbReference>
<comment type="subcellular location">
    <subcellularLocation>
        <location evidence="4 14">Cytoplasm</location>
    </subcellularLocation>
</comment>
<dbReference type="GO" id="GO:0032299">
    <property type="term" value="C:ribonuclease H2 complex"/>
    <property type="evidence" value="ECO:0007669"/>
    <property type="project" value="TreeGrafter"/>
</dbReference>
<evidence type="ECO:0000256" key="3">
    <source>
        <dbReference type="ARBA" id="ARBA00004065"/>
    </source>
</evidence>
<evidence type="ECO:0000256" key="9">
    <source>
        <dbReference type="ARBA" id="ARBA00022722"/>
    </source>
</evidence>
<dbReference type="Pfam" id="PF01351">
    <property type="entry name" value="RNase_HII"/>
    <property type="match status" value="1"/>
</dbReference>